<protein>
    <submittedName>
        <fullName evidence="1">Uncharacterized protein</fullName>
    </submittedName>
</protein>
<proteinExistence type="predicted"/>
<reference evidence="1" key="2">
    <citation type="journal article" date="2015" name="Data Brief">
        <title>Shoot transcriptome of the giant reed, Arundo donax.</title>
        <authorList>
            <person name="Barrero R.A."/>
            <person name="Guerrero F.D."/>
            <person name="Moolhuijzen P."/>
            <person name="Goolsby J.A."/>
            <person name="Tidwell J."/>
            <person name="Bellgard S.E."/>
            <person name="Bellgard M.I."/>
        </authorList>
    </citation>
    <scope>NUCLEOTIDE SEQUENCE</scope>
    <source>
        <tissue evidence="1">Shoot tissue taken approximately 20 cm above the soil surface</tissue>
    </source>
</reference>
<name>A0A0A9D8G1_ARUDO</name>
<dbReference type="AlphaFoldDB" id="A0A0A9D8G1"/>
<accession>A0A0A9D8G1</accession>
<dbReference type="EMBL" id="GBRH01214917">
    <property type="protein sequence ID" value="JAD82978.1"/>
    <property type="molecule type" value="Transcribed_RNA"/>
</dbReference>
<sequence>MQNYENSTMIIDQVLIYTSQFSIQYLGAKAESPQVLLSVCSPMETASNPGAQ</sequence>
<reference evidence="1" key="1">
    <citation type="submission" date="2014-09" db="EMBL/GenBank/DDBJ databases">
        <authorList>
            <person name="Magalhaes I.L.F."/>
            <person name="Oliveira U."/>
            <person name="Santos F.R."/>
            <person name="Vidigal T.H.D.A."/>
            <person name="Brescovit A.D."/>
            <person name="Santos A.J."/>
        </authorList>
    </citation>
    <scope>NUCLEOTIDE SEQUENCE</scope>
    <source>
        <tissue evidence="1">Shoot tissue taken approximately 20 cm above the soil surface</tissue>
    </source>
</reference>
<evidence type="ECO:0000313" key="1">
    <source>
        <dbReference type="EMBL" id="JAD82978.1"/>
    </source>
</evidence>
<organism evidence="1">
    <name type="scientific">Arundo donax</name>
    <name type="common">Giant reed</name>
    <name type="synonym">Donax arundinaceus</name>
    <dbReference type="NCBI Taxonomy" id="35708"/>
    <lineage>
        <taxon>Eukaryota</taxon>
        <taxon>Viridiplantae</taxon>
        <taxon>Streptophyta</taxon>
        <taxon>Embryophyta</taxon>
        <taxon>Tracheophyta</taxon>
        <taxon>Spermatophyta</taxon>
        <taxon>Magnoliopsida</taxon>
        <taxon>Liliopsida</taxon>
        <taxon>Poales</taxon>
        <taxon>Poaceae</taxon>
        <taxon>PACMAD clade</taxon>
        <taxon>Arundinoideae</taxon>
        <taxon>Arundineae</taxon>
        <taxon>Arundo</taxon>
    </lineage>
</organism>